<evidence type="ECO:0000313" key="1">
    <source>
        <dbReference type="EMBL" id="EDM02491.1"/>
    </source>
</evidence>
<evidence type="ECO:0000313" key="2">
    <source>
        <dbReference type="Proteomes" id="UP000234681"/>
    </source>
</evidence>
<dbReference type="PROSITE" id="PS51257">
    <property type="entry name" value="PROKAR_LIPOPROTEIN"/>
    <property type="match status" value="1"/>
</dbReference>
<reference evidence="1 2" key="1">
    <citation type="submission" date="2005-07" db="EMBL/GenBank/DDBJ databases">
        <authorList>
            <person name="Mural R.J."/>
            <person name="Li P.W."/>
            <person name="Adams M.D."/>
            <person name="Amanatides P.G."/>
            <person name="Baden-Tillson H."/>
            <person name="Barnstead M."/>
            <person name="Chin S.H."/>
            <person name="Dew I."/>
            <person name="Evans C.A."/>
            <person name="Ferriera S."/>
            <person name="Flanigan M."/>
            <person name="Fosler C."/>
            <person name="Glodek A."/>
            <person name="Gu Z."/>
            <person name="Holt R.A."/>
            <person name="Jennings D."/>
            <person name="Kraft C.L."/>
            <person name="Lu F."/>
            <person name="Nguyen T."/>
            <person name="Nusskern D.R."/>
            <person name="Pfannkoch C.M."/>
            <person name="Sitter C."/>
            <person name="Sutton G.G."/>
            <person name="Venter J.C."/>
            <person name="Wang Z."/>
            <person name="Woodage T."/>
            <person name="Zheng X.H."/>
            <person name="Zhong F."/>
        </authorList>
    </citation>
    <scope>NUCLEOTIDE SEQUENCE [LARGE SCALE GENOMIC DNA]</scope>
    <source>
        <strain>BN</strain>
        <strain evidence="2">Sprague-Dawley</strain>
    </source>
</reference>
<gene>
    <name evidence="1" type="ORF">rCG_37032</name>
</gene>
<sequence length="26" mass="2826">MLKIHKMTGTKISTGALLCFLLSCKS</sequence>
<dbReference type="EMBL" id="CH473951">
    <property type="protein sequence ID" value="EDM02491.1"/>
    <property type="molecule type" value="Genomic_DNA"/>
</dbReference>
<protein>
    <submittedName>
        <fullName evidence="1">RCG37032</fullName>
    </submittedName>
</protein>
<accession>A6HUC8</accession>
<organism evidence="1 2">
    <name type="scientific">Rattus norvegicus</name>
    <name type="common">Rat</name>
    <dbReference type="NCBI Taxonomy" id="10116"/>
    <lineage>
        <taxon>Eukaryota</taxon>
        <taxon>Metazoa</taxon>
        <taxon>Chordata</taxon>
        <taxon>Craniata</taxon>
        <taxon>Vertebrata</taxon>
        <taxon>Euteleostomi</taxon>
        <taxon>Mammalia</taxon>
        <taxon>Eutheria</taxon>
        <taxon>Euarchontoglires</taxon>
        <taxon>Glires</taxon>
        <taxon>Rodentia</taxon>
        <taxon>Myomorpha</taxon>
        <taxon>Muroidea</taxon>
        <taxon>Muridae</taxon>
        <taxon>Murinae</taxon>
        <taxon>Rattus</taxon>
    </lineage>
</organism>
<dbReference type="Proteomes" id="UP000234681">
    <property type="component" value="Chromosome 15"/>
</dbReference>
<name>A6HUC8_RAT</name>
<dbReference type="AlphaFoldDB" id="A6HUC8"/>
<proteinExistence type="predicted"/>